<comment type="caution">
    <text evidence="7">The sequence shown here is derived from an EMBL/GenBank/DDBJ whole genome shotgun (WGS) entry which is preliminary data.</text>
</comment>
<evidence type="ECO:0000256" key="2">
    <source>
        <dbReference type="ARBA" id="ARBA00039140"/>
    </source>
</evidence>
<dbReference type="SUPFAM" id="SSF52738">
    <property type="entry name" value="Methylesterase CheB, C-terminal domain"/>
    <property type="match status" value="1"/>
</dbReference>
<name>A0A841TUX8_9BACL</name>
<dbReference type="InterPro" id="IPR000673">
    <property type="entry name" value="Sig_transdc_resp-reg_Me-estase"/>
</dbReference>
<dbReference type="GO" id="GO:0005737">
    <property type="term" value="C:cytoplasm"/>
    <property type="evidence" value="ECO:0007669"/>
    <property type="project" value="InterPro"/>
</dbReference>
<feature type="active site" evidence="4">
    <location>
        <position position="308"/>
    </location>
</feature>
<dbReference type="GO" id="GO:0008984">
    <property type="term" value="F:protein-glutamate methylesterase activity"/>
    <property type="evidence" value="ECO:0007669"/>
    <property type="project" value="UniProtKB-EC"/>
</dbReference>
<feature type="active site" evidence="4">
    <location>
        <position position="335"/>
    </location>
</feature>
<feature type="compositionally biased region" description="Acidic residues" evidence="5">
    <location>
        <begin position="77"/>
        <end position="89"/>
    </location>
</feature>
<gene>
    <name evidence="7" type="ORF">H7B90_05465</name>
</gene>
<reference evidence="7 8" key="1">
    <citation type="submission" date="2020-08" db="EMBL/GenBank/DDBJ databases">
        <title>Cohnella phylogeny.</title>
        <authorList>
            <person name="Dunlap C."/>
        </authorList>
    </citation>
    <scope>NUCLEOTIDE SEQUENCE [LARGE SCALE GENOMIC DNA]</scope>
    <source>
        <strain evidence="7 8">DSM 25239</strain>
    </source>
</reference>
<evidence type="ECO:0000256" key="3">
    <source>
        <dbReference type="ARBA" id="ARBA00048267"/>
    </source>
</evidence>
<evidence type="ECO:0000313" key="7">
    <source>
        <dbReference type="EMBL" id="MBB6690848.1"/>
    </source>
</evidence>
<evidence type="ECO:0000313" key="8">
    <source>
        <dbReference type="Proteomes" id="UP000553776"/>
    </source>
</evidence>
<feature type="compositionally biased region" description="Basic and acidic residues" evidence="5">
    <location>
        <begin position="173"/>
        <end position="204"/>
    </location>
</feature>
<feature type="compositionally biased region" description="Basic and acidic residues" evidence="5">
    <location>
        <begin position="98"/>
        <end position="110"/>
    </location>
</feature>
<feature type="compositionally biased region" description="Basic and acidic residues" evidence="5">
    <location>
        <begin position="129"/>
        <end position="139"/>
    </location>
</feature>
<dbReference type="EC" id="3.1.1.61" evidence="2"/>
<accession>A0A841TUX8</accession>
<dbReference type="Proteomes" id="UP000553776">
    <property type="component" value="Unassembled WGS sequence"/>
</dbReference>
<evidence type="ECO:0000256" key="4">
    <source>
        <dbReference type="PROSITE-ProRule" id="PRU00050"/>
    </source>
</evidence>
<keyword evidence="4" id="KW-0145">Chemotaxis</keyword>
<sequence length="493" mass="51764">MLSAVTDNGTRDTIRALQYGAIDFIRKPDGSVKLDIRQVGESLREKLHVAIELAKSGNYRMLPEIDETLAVSSASAEAEEAEEAEDALDEPASAGKTESAEGARADERIRTAGPSELAAGLHSDGLADSARKAEPERPQGEAPRTAGGDAAFSASAEAAVRPAAPAPSPGTARRPDFERRPQREEPAKPDRDAFAAKRSDKAEPSARLPLKPSSERQPEGGAAPAGKPPLLPPAAKTKAASLGLPKEKREPDAKAGTLDAIPSPPAAVPAAKTARPARPAKEAGAGGGEDKLREGSSTFQHVVAIGTSTGGPRALHEVLTGIPADFPAPILVVQHMPPKFTQSLAQRLDSFSRIRVCEGRDGETVRAGTAYIAPGGKHMTLAKEAPSSYRIVLTDEEPRSGHKPSVDKLFESLVGLKELKRHVVIMTGMGSDGAKGMKALKDDGAETTIAEAEQTCIVYGMPRSAVELGAASRVLRLQQIAPALVQEVSARKR</sequence>
<dbReference type="AlphaFoldDB" id="A0A841TUX8"/>
<keyword evidence="8" id="KW-1185">Reference proteome</keyword>
<dbReference type="Pfam" id="PF01339">
    <property type="entry name" value="CheB_methylest"/>
    <property type="match status" value="1"/>
</dbReference>
<evidence type="ECO:0000256" key="5">
    <source>
        <dbReference type="SAM" id="MobiDB-lite"/>
    </source>
</evidence>
<feature type="domain" description="CheB-type methylesterase" evidence="6">
    <location>
        <begin position="296"/>
        <end position="491"/>
    </location>
</feature>
<dbReference type="GO" id="GO:0006935">
    <property type="term" value="P:chemotaxis"/>
    <property type="evidence" value="ECO:0007669"/>
    <property type="project" value="UniProtKB-UniRule"/>
</dbReference>
<dbReference type="PANTHER" id="PTHR42872:SF6">
    <property type="entry name" value="PROTEIN-GLUTAMATE METHYLESTERASE_PROTEIN-GLUTAMINE GLUTAMINASE"/>
    <property type="match status" value="1"/>
</dbReference>
<dbReference type="GO" id="GO:0000156">
    <property type="term" value="F:phosphorelay response regulator activity"/>
    <property type="evidence" value="ECO:0007669"/>
    <property type="project" value="InterPro"/>
</dbReference>
<feature type="compositionally biased region" description="Low complexity" evidence="5">
    <location>
        <begin position="268"/>
        <end position="277"/>
    </location>
</feature>
<dbReference type="Gene3D" id="3.40.50.180">
    <property type="entry name" value="Methylesterase CheB, C-terminal domain"/>
    <property type="match status" value="1"/>
</dbReference>
<feature type="active site" evidence="4">
    <location>
        <position position="432"/>
    </location>
</feature>
<comment type="catalytic activity">
    <reaction evidence="3">
        <text>[protein]-L-glutamate 5-O-methyl ester + H2O = L-glutamyl-[protein] + methanol + H(+)</text>
        <dbReference type="Rhea" id="RHEA:23236"/>
        <dbReference type="Rhea" id="RHEA-COMP:10208"/>
        <dbReference type="Rhea" id="RHEA-COMP:10311"/>
        <dbReference type="ChEBI" id="CHEBI:15377"/>
        <dbReference type="ChEBI" id="CHEBI:15378"/>
        <dbReference type="ChEBI" id="CHEBI:17790"/>
        <dbReference type="ChEBI" id="CHEBI:29973"/>
        <dbReference type="ChEBI" id="CHEBI:82795"/>
        <dbReference type="EC" id="3.1.1.61"/>
    </reaction>
</comment>
<keyword evidence="1 4" id="KW-0378">Hydrolase</keyword>
<organism evidence="7 8">
    <name type="scientific">Cohnella xylanilytica</name>
    <dbReference type="NCBI Taxonomy" id="557555"/>
    <lineage>
        <taxon>Bacteria</taxon>
        <taxon>Bacillati</taxon>
        <taxon>Bacillota</taxon>
        <taxon>Bacilli</taxon>
        <taxon>Bacillales</taxon>
        <taxon>Paenibacillaceae</taxon>
        <taxon>Cohnella</taxon>
    </lineage>
</organism>
<protein>
    <recommendedName>
        <fullName evidence="2">protein-glutamate methylesterase</fullName>
        <ecNumber evidence="2">3.1.1.61</ecNumber>
    </recommendedName>
</protein>
<evidence type="ECO:0000256" key="1">
    <source>
        <dbReference type="ARBA" id="ARBA00022801"/>
    </source>
</evidence>
<dbReference type="PROSITE" id="PS50122">
    <property type="entry name" value="CHEB"/>
    <property type="match status" value="1"/>
</dbReference>
<dbReference type="InterPro" id="IPR035909">
    <property type="entry name" value="CheB_C"/>
</dbReference>
<feature type="compositionally biased region" description="Low complexity" evidence="5">
    <location>
        <begin position="233"/>
        <end position="242"/>
    </location>
</feature>
<dbReference type="CDD" id="cd16432">
    <property type="entry name" value="CheB_Rec"/>
    <property type="match status" value="1"/>
</dbReference>
<dbReference type="EMBL" id="JACJVR010000018">
    <property type="protein sequence ID" value="MBB6690848.1"/>
    <property type="molecule type" value="Genomic_DNA"/>
</dbReference>
<feature type="compositionally biased region" description="Low complexity" evidence="5">
    <location>
        <begin position="146"/>
        <end position="163"/>
    </location>
</feature>
<dbReference type="PANTHER" id="PTHR42872">
    <property type="entry name" value="PROTEIN-GLUTAMATE METHYLESTERASE/PROTEIN-GLUTAMINE GLUTAMINASE"/>
    <property type="match status" value="1"/>
</dbReference>
<feature type="region of interest" description="Disordered" evidence="5">
    <location>
        <begin position="71"/>
        <end position="295"/>
    </location>
</feature>
<evidence type="ECO:0000259" key="6">
    <source>
        <dbReference type="PROSITE" id="PS50122"/>
    </source>
</evidence>
<proteinExistence type="predicted"/>